<dbReference type="Pfam" id="PF02945">
    <property type="entry name" value="Endonuclease_7"/>
    <property type="match status" value="1"/>
</dbReference>
<protein>
    <submittedName>
        <fullName evidence="1">Uncharacterized protein</fullName>
    </submittedName>
</protein>
<comment type="caution">
    <text evidence="1">The sequence shown here is derived from an EMBL/GenBank/DDBJ whole genome shotgun (WGS) entry which is preliminary data.</text>
</comment>
<name>A0A0F8Y1S5_9ZZZZ</name>
<evidence type="ECO:0000313" key="1">
    <source>
        <dbReference type="EMBL" id="KKK48159.1"/>
    </source>
</evidence>
<accession>A0A0F8Y1S5</accession>
<sequence>LCNQCNVALGNFNDDIDVMSSAISYLINSKIKKVS</sequence>
<reference evidence="1" key="1">
    <citation type="journal article" date="2015" name="Nature">
        <title>Complex archaea that bridge the gap between prokaryotes and eukaryotes.</title>
        <authorList>
            <person name="Spang A."/>
            <person name="Saw J.H."/>
            <person name="Jorgensen S.L."/>
            <person name="Zaremba-Niedzwiedzka K."/>
            <person name="Martijn J."/>
            <person name="Lind A.E."/>
            <person name="van Eijk R."/>
            <person name="Schleper C."/>
            <person name="Guy L."/>
            <person name="Ettema T.J."/>
        </authorList>
    </citation>
    <scope>NUCLEOTIDE SEQUENCE</scope>
</reference>
<dbReference type="AlphaFoldDB" id="A0A0F8Y1S5"/>
<dbReference type="EMBL" id="LAZR01069211">
    <property type="protein sequence ID" value="KKK48159.1"/>
    <property type="molecule type" value="Genomic_DNA"/>
</dbReference>
<dbReference type="InterPro" id="IPR004211">
    <property type="entry name" value="Endonuclease_7"/>
</dbReference>
<proteinExistence type="predicted"/>
<gene>
    <name evidence="1" type="ORF">LCGC14_3147920</name>
</gene>
<organism evidence="1">
    <name type="scientific">marine sediment metagenome</name>
    <dbReference type="NCBI Taxonomy" id="412755"/>
    <lineage>
        <taxon>unclassified sequences</taxon>
        <taxon>metagenomes</taxon>
        <taxon>ecological metagenomes</taxon>
    </lineage>
</organism>
<dbReference type="InterPro" id="IPR038563">
    <property type="entry name" value="Endonuclease_7_sf"/>
</dbReference>
<feature type="non-terminal residue" evidence="1">
    <location>
        <position position="1"/>
    </location>
</feature>
<dbReference type="Gene3D" id="3.40.1800.10">
    <property type="entry name" value="His-Me finger endonucleases"/>
    <property type="match status" value="1"/>
</dbReference>